<keyword evidence="2" id="KW-0812">Transmembrane</keyword>
<comment type="caution">
    <text evidence="3">The sequence shown here is derived from an EMBL/GenBank/DDBJ whole genome shotgun (WGS) entry which is preliminary data.</text>
</comment>
<evidence type="ECO:0000256" key="2">
    <source>
        <dbReference type="SAM" id="Phobius"/>
    </source>
</evidence>
<gene>
    <name evidence="3" type="ORF">R5W23_004062</name>
</gene>
<evidence type="ECO:0000256" key="1">
    <source>
        <dbReference type="SAM" id="MobiDB-lite"/>
    </source>
</evidence>
<evidence type="ECO:0000313" key="4">
    <source>
        <dbReference type="Proteomes" id="UP001272242"/>
    </source>
</evidence>
<feature type="transmembrane region" description="Helical" evidence="2">
    <location>
        <begin position="149"/>
        <end position="175"/>
    </location>
</feature>
<feature type="region of interest" description="Disordered" evidence="1">
    <location>
        <begin position="186"/>
        <end position="212"/>
    </location>
</feature>
<dbReference type="EMBL" id="JAXBLV010000218">
    <property type="protein sequence ID" value="MDY3562596.1"/>
    <property type="molecule type" value="Genomic_DNA"/>
</dbReference>
<feature type="transmembrane region" description="Helical" evidence="2">
    <location>
        <begin position="106"/>
        <end position="129"/>
    </location>
</feature>
<dbReference type="RefSeq" id="WP_320688907.1">
    <property type="nucleotide sequence ID" value="NZ_JAXBLV010000218.1"/>
</dbReference>
<accession>A0ABU5F4U1</accession>
<proteinExistence type="predicted"/>
<keyword evidence="2" id="KW-0472">Membrane</keyword>
<evidence type="ECO:0000313" key="3">
    <source>
        <dbReference type="EMBL" id="MDY3562596.1"/>
    </source>
</evidence>
<sequence length="212" mass="22819">MNLLYPALRADQLAPMVRVSLVCALVAGAYGALHDQISYAISPEYFTKLKVHQFAYADFGWPPRAFASAVGFLGTWWVGLLAGWFLSRAGLVELPPERRRRCLLRAFGFVLFGAAAGGLAGATVGVVTTRDGDLRGWQHWRTEIGIEDLRGFAIVAQLHAGGYLGALAGAAFAFVDVRCQRTRLRTEAGAPGHEPPSAATPAPSRQPPPQHP</sequence>
<feature type="transmembrane region" description="Helical" evidence="2">
    <location>
        <begin position="12"/>
        <end position="33"/>
    </location>
</feature>
<feature type="transmembrane region" description="Helical" evidence="2">
    <location>
        <begin position="65"/>
        <end position="86"/>
    </location>
</feature>
<protein>
    <submittedName>
        <fullName evidence="3">Uncharacterized protein</fullName>
    </submittedName>
</protein>
<keyword evidence="4" id="KW-1185">Reference proteome</keyword>
<keyword evidence="2" id="KW-1133">Transmembrane helix</keyword>
<name>A0ABU5F4U1_9BACT</name>
<reference evidence="4" key="1">
    <citation type="journal article" date="2023" name="Mar. Drugs">
        <title>Gemmata algarum, a Novel Planctomycete Isolated from an Algal Mat, Displays Antimicrobial Activity.</title>
        <authorList>
            <person name="Kumar G."/>
            <person name="Kallscheuer N."/>
            <person name="Kashif M."/>
            <person name="Ahamad S."/>
            <person name="Jagadeeshwari U."/>
            <person name="Pannikurungottu S."/>
            <person name="Haufschild T."/>
            <person name="Kabuu M."/>
            <person name="Sasikala C."/>
            <person name="Jogler C."/>
            <person name="Ramana C."/>
        </authorList>
    </citation>
    <scope>NUCLEOTIDE SEQUENCE [LARGE SCALE GENOMIC DNA]</scope>
    <source>
        <strain evidence="4">JC673</strain>
    </source>
</reference>
<organism evidence="3 4">
    <name type="scientific">Gemmata algarum</name>
    <dbReference type="NCBI Taxonomy" id="2975278"/>
    <lineage>
        <taxon>Bacteria</taxon>
        <taxon>Pseudomonadati</taxon>
        <taxon>Planctomycetota</taxon>
        <taxon>Planctomycetia</taxon>
        <taxon>Gemmatales</taxon>
        <taxon>Gemmataceae</taxon>
        <taxon>Gemmata</taxon>
    </lineage>
</organism>
<dbReference type="Proteomes" id="UP001272242">
    <property type="component" value="Unassembled WGS sequence"/>
</dbReference>